<dbReference type="GO" id="GO:0005737">
    <property type="term" value="C:cytoplasm"/>
    <property type="evidence" value="ECO:0007669"/>
    <property type="project" value="TreeGrafter"/>
</dbReference>
<dbReference type="InterPro" id="IPR010071">
    <property type="entry name" value="AA_adenyl_dom"/>
</dbReference>
<gene>
    <name evidence="5" type="ORF">E0L32_005766</name>
</gene>
<dbReference type="OrthoDB" id="416786at2759"/>
<dbReference type="PROSITE" id="PS50075">
    <property type="entry name" value="CARRIER"/>
    <property type="match status" value="1"/>
</dbReference>
<evidence type="ECO:0000256" key="3">
    <source>
        <dbReference type="ARBA" id="ARBA00022598"/>
    </source>
</evidence>
<dbReference type="GO" id="GO:0016874">
    <property type="term" value="F:ligase activity"/>
    <property type="evidence" value="ECO:0007669"/>
    <property type="project" value="UniProtKB-KW"/>
</dbReference>
<dbReference type="Gene3D" id="3.40.50.12780">
    <property type="entry name" value="N-terminal domain of ligase-like"/>
    <property type="match status" value="1"/>
</dbReference>
<dbReference type="GO" id="GO:0031177">
    <property type="term" value="F:phosphopantetheine binding"/>
    <property type="evidence" value="ECO:0007669"/>
    <property type="project" value="TreeGrafter"/>
</dbReference>
<proteinExistence type="predicted"/>
<comment type="caution">
    <text evidence="5">The sequence shown here is derived from an EMBL/GenBank/DDBJ whole genome shotgun (WGS) entry which is preliminary data.</text>
</comment>
<dbReference type="RefSeq" id="XP_030995533.1">
    <property type="nucleotide sequence ID" value="XM_031140324.1"/>
</dbReference>
<dbReference type="SUPFAM" id="SSF56801">
    <property type="entry name" value="Acetyl-CoA synthetase-like"/>
    <property type="match status" value="1"/>
</dbReference>
<evidence type="ECO:0000259" key="4">
    <source>
        <dbReference type="PROSITE" id="PS50075"/>
    </source>
</evidence>
<dbReference type="PROSITE" id="PS00012">
    <property type="entry name" value="PHOSPHOPANTETHEINE"/>
    <property type="match status" value="1"/>
</dbReference>
<dbReference type="InterPro" id="IPR045851">
    <property type="entry name" value="AMP-bd_C_sf"/>
</dbReference>
<feature type="domain" description="Carrier" evidence="4">
    <location>
        <begin position="573"/>
        <end position="649"/>
    </location>
</feature>
<dbReference type="SUPFAM" id="SSF47336">
    <property type="entry name" value="ACP-like"/>
    <property type="match status" value="1"/>
</dbReference>
<dbReference type="SUPFAM" id="SSF52777">
    <property type="entry name" value="CoA-dependent acyltransferases"/>
    <property type="match status" value="2"/>
</dbReference>
<dbReference type="GO" id="GO:0043041">
    <property type="term" value="P:amino acid activation for nonribosomal peptide biosynthetic process"/>
    <property type="evidence" value="ECO:0007669"/>
    <property type="project" value="TreeGrafter"/>
</dbReference>
<dbReference type="InterPro" id="IPR042099">
    <property type="entry name" value="ANL_N_sf"/>
</dbReference>
<dbReference type="NCBIfam" id="TIGR01733">
    <property type="entry name" value="AA-adenyl-dom"/>
    <property type="match status" value="1"/>
</dbReference>
<dbReference type="STRING" id="1093900.A0A507AV32"/>
<dbReference type="InterPro" id="IPR006162">
    <property type="entry name" value="Ppantetheine_attach_site"/>
</dbReference>
<reference evidence="5 6" key="1">
    <citation type="submission" date="2019-06" db="EMBL/GenBank/DDBJ databases">
        <title>Draft genome sequence of the filamentous fungus Phialemoniopsis curvata isolated from diesel fuel.</title>
        <authorList>
            <person name="Varaljay V.A."/>
            <person name="Lyon W.J."/>
            <person name="Crouch A.L."/>
            <person name="Drake C.E."/>
            <person name="Hollomon J.M."/>
            <person name="Nadeau L.J."/>
            <person name="Nunn H.S."/>
            <person name="Stevenson B.S."/>
            <person name="Bojanowski C.L."/>
            <person name="Crookes-Goodson W.J."/>
        </authorList>
    </citation>
    <scope>NUCLEOTIDE SEQUENCE [LARGE SCALE GENOMIC DNA]</scope>
    <source>
        <strain evidence="5 6">D216</strain>
    </source>
</reference>
<dbReference type="Gene3D" id="3.30.559.30">
    <property type="entry name" value="Nonribosomal peptide synthetase, condensation domain"/>
    <property type="match status" value="1"/>
</dbReference>
<keyword evidence="1" id="KW-0596">Phosphopantetheine</keyword>
<dbReference type="GeneID" id="41973213"/>
<dbReference type="Pfam" id="PF00501">
    <property type="entry name" value="AMP-binding"/>
    <property type="match status" value="1"/>
</dbReference>
<dbReference type="FunFam" id="3.40.50.980:FF:000001">
    <property type="entry name" value="Non-ribosomal peptide synthetase"/>
    <property type="match status" value="1"/>
</dbReference>
<dbReference type="GO" id="GO:0044550">
    <property type="term" value="P:secondary metabolite biosynthetic process"/>
    <property type="evidence" value="ECO:0007669"/>
    <property type="project" value="TreeGrafter"/>
</dbReference>
<dbReference type="EMBL" id="SKBQ01000031">
    <property type="protein sequence ID" value="TPX13822.1"/>
    <property type="molecule type" value="Genomic_DNA"/>
</dbReference>
<dbReference type="InterPro" id="IPR001242">
    <property type="entry name" value="Condensation_dom"/>
</dbReference>
<dbReference type="InterPro" id="IPR009081">
    <property type="entry name" value="PP-bd_ACP"/>
</dbReference>
<protein>
    <recommendedName>
        <fullName evidence="4">Carrier domain-containing protein</fullName>
    </recommendedName>
</protein>
<dbReference type="InterPro" id="IPR036736">
    <property type="entry name" value="ACP-like_sf"/>
</dbReference>
<dbReference type="CDD" id="cd05918">
    <property type="entry name" value="A_NRPS_SidN3_like"/>
    <property type="match status" value="1"/>
</dbReference>
<dbReference type="PANTHER" id="PTHR45527">
    <property type="entry name" value="NONRIBOSOMAL PEPTIDE SYNTHETASE"/>
    <property type="match status" value="1"/>
</dbReference>
<dbReference type="Gene3D" id="1.10.1200.10">
    <property type="entry name" value="ACP-like"/>
    <property type="match status" value="1"/>
</dbReference>
<keyword evidence="2" id="KW-0597">Phosphoprotein</keyword>
<evidence type="ECO:0000256" key="1">
    <source>
        <dbReference type="ARBA" id="ARBA00022450"/>
    </source>
</evidence>
<sequence length="1081" mass="118851">MAHSDTMPNDEALSSEALVESQDFECSSVPTAAKDRLVYDVFYDQVKLRPLAPAVHAWDGDLTYSQLDELSSRLAAHISSFGVRPDDIVPILCDKAAVTIVCMLAVLKANGAFVALDVSHPDERLQEIIQGTKATLLLTSPNQHDRLSHATGLRRVDVSMRSVADLSSSASPLNHEAIVSPNNLMYAVFTSGSTGRPKGVMIEHQAFVTSALAHGSDQNLSPESRVLQFASYAFDPSLMDIFTTLIFGGCVCVPTEEERLGDIADFVNRAEVNTLMVTPSYAKLLDPASMPGLKQLGVGGESVPSDLMKKWLPHVDVYISYGPAEASIQAAGLRVERGSIAPPSGTIGYPTGCVIDVVEESQYDQTAEEGEFGELLIEGPTLARGYLDDRAKTEASFFTRTIGGVDRRTYKTGDLVRRHINGTIQFVGRKDTQVKVHGMRVELSEIETRLSNVPCLSSDLKVAVEKVEHSALASQSALVAFISGSTKAGMQTTPEVDWDQTEELQSRVPGIQKELEKFLPVPLVPSIYVPLSFLPFTSSHKTDRTSLRRLVSQILPDELQRLQGARDLNHSTRPCTQDESALRELWALALERPAENIGPDSHFIHLGGDSVTSIKLVTIARSRGVHLTSTLILSSPILSDMAENAFSTGLQSGLHPIQPFSLLPQSQEELCTIAAGICRVPAEEVEDVVPMAINQMRWYAQTLTRPEAWLDQHYFRLPADTDLVQFQTALNATTKTAELLRSRVIIDSNKRMLFAVIKPQPVELEIVSGSLETYLAQDIQNPMGLGMPLSRYVITKDAKTGEQAFVWTIHHAIYDGYSISMLLQMIDQLYRGSAPTPLTPFKHYMKEQSQEYLMSGDTFWKDYLASASWVEFPTIPPPENKQPPSSERFTRTMGITAPPGITVANMIRVAYAIALSKHCADPTDVLFLESTGGRNSSLPGIGRVAGPTLVTVPTRILLPPARTDVEVLAVTQTSLAKRMMFEDFPIQRLLPLCPPLELRSILTIDDEAFLSTGIKDGLFRDGNTALRVDESRDVPLMFRCTLRGTELDVHVRFDGNIVRSDEIEEFVGTFEDSLGSLRCVR</sequence>
<organism evidence="5 6">
    <name type="scientific">Thyridium curvatum</name>
    <dbReference type="NCBI Taxonomy" id="1093900"/>
    <lineage>
        <taxon>Eukaryota</taxon>
        <taxon>Fungi</taxon>
        <taxon>Dikarya</taxon>
        <taxon>Ascomycota</taxon>
        <taxon>Pezizomycotina</taxon>
        <taxon>Sordariomycetes</taxon>
        <taxon>Sordariomycetidae</taxon>
        <taxon>Thyridiales</taxon>
        <taxon>Thyridiaceae</taxon>
        <taxon>Thyridium</taxon>
    </lineage>
</organism>
<keyword evidence="6" id="KW-1185">Reference proteome</keyword>
<evidence type="ECO:0000256" key="2">
    <source>
        <dbReference type="ARBA" id="ARBA00022553"/>
    </source>
</evidence>
<dbReference type="InterPro" id="IPR023213">
    <property type="entry name" value="CAT-like_dom_sf"/>
</dbReference>
<name>A0A507AV32_9PEZI</name>
<dbReference type="InterPro" id="IPR000873">
    <property type="entry name" value="AMP-dep_synth/lig_dom"/>
</dbReference>
<dbReference type="Gene3D" id="3.30.300.30">
    <property type="match status" value="1"/>
</dbReference>
<evidence type="ECO:0000313" key="6">
    <source>
        <dbReference type="Proteomes" id="UP000319257"/>
    </source>
</evidence>
<dbReference type="PANTHER" id="PTHR45527:SF16">
    <property type="entry name" value="NONRIBOSOMAL PEPTIDE SYNTHASE ATNA-RELATED"/>
    <property type="match status" value="1"/>
</dbReference>
<evidence type="ECO:0000313" key="5">
    <source>
        <dbReference type="EMBL" id="TPX13822.1"/>
    </source>
</evidence>
<dbReference type="Pfam" id="PF00550">
    <property type="entry name" value="PP-binding"/>
    <property type="match status" value="1"/>
</dbReference>
<dbReference type="AlphaFoldDB" id="A0A507AV32"/>
<dbReference type="Gene3D" id="3.30.559.10">
    <property type="entry name" value="Chloramphenicol acetyltransferase-like domain"/>
    <property type="match status" value="1"/>
</dbReference>
<dbReference type="Proteomes" id="UP000319257">
    <property type="component" value="Unassembled WGS sequence"/>
</dbReference>
<dbReference type="Pfam" id="PF00668">
    <property type="entry name" value="Condensation"/>
    <property type="match status" value="1"/>
</dbReference>
<dbReference type="InParanoid" id="A0A507AV32"/>
<keyword evidence="3" id="KW-0436">Ligase</keyword>
<accession>A0A507AV32</accession>